<gene>
    <name evidence="2" type="ORF">ACFSKW_18720</name>
</gene>
<organism evidence="2 3">
    <name type="scientific">Nonomuraea mangrovi</name>
    <dbReference type="NCBI Taxonomy" id="2316207"/>
    <lineage>
        <taxon>Bacteria</taxon>
        <taxon>Bacillati</taxon>
        <taxon>Actinomycetota</taxon>
        <taxon>Actinomycetes</taxon>
        <taxon>Streptosporangiales</taxon>
        <taxon>Streptosporangiaceae</taxon>
        <taxon>Nonomuraea</taxon>
    </lineage>
</organism>
<protein>
    <submittedName>
        <fullName evidence="2">DUF937 domain-containing protein</fullName>
    </submittedName>
</protein>
<evidence type="ECO:0000313" key="2">
    <source>
        <dbReference type="EMBL" id="MFD1933494.1"/>
    </source>
</evidence>
<reference evidence="3" key="1">
    <citation type="journal article" date="2019" name="Int. J. Syst. Evol. Microbiol.">
        <title>The Global Catalogue of Microorganisms (GCM) 10K type strain sequencing project: providing services to taxonomists for standard genome sequencing and annotation.</title>
        <authorList>
            <consortium name="The Broad Institute Genomics Platform"/>
            <consortium name="The Broad Institute Genome Sequencing Center for Infectious Disease"/>
            <person name="Wu L."/>
            <person name="Ma J."/>
        </authorList>
    </citation>
    <scope>NUCLEOTIDE SEQUENCE [LARGE SCALE GENOMIC DNA]</scope>
    <source>
        <strain evidence="3">ICMP 6774ER</strain>
    </source>
</reference>
<dbReference type="RefSeq" id="WP_379573537.1">
    <property type="nucleotide sequence ID" value="NZ_JBHUFV010000033.1"/>
</dbReference>
<feature type="compositionally biased region" description="Polar residues" evidence="1">
    <location>
        <begin position="232"/>
        <end position="242"/>
    </location>
</feature>
<dbReference type="Pfam" id="PF06078">
    <property type="entry name" value="DUF937"/>
    <property type="match status" value="1"/>
</dbReference>
<proteinExistence type="predicted"/>
<dbReference type="EMBL" id="JBHUFV010000033">
    <property type="protein sequence ID" value="MFD1933494.1"/>
    <property type="molecule type" value="Genomic_DNA"/>
</dbReference>
<evidence type="ECO:0000256" key="1">
    <source>
        <dbReference type="SAM" id="MobiDB-lite"/>
    </source>
</evidence>
<dbReference type="Proteomes" id="UP001597368">
    <property type="component" value="Unassembled WGS sequence"/>
</dbReference>
<accession>A0ABW4SYX0</accession>
<keyword evidence="3" id="KW-1185">Reference proteome</keyword>
<feature type="region of interest" description="Disordered" evidence="1">
    <location>
        <begin position="184"/>
        <end position="242"/>
    </location>
</feature>
<comment type="caution">
    <text evidence="2">The sequence shown here is derived from an EMBL/GenBank/DDBJ whole genome shotgun (WGS) entry which is preliminary data.</text>
</comment>
<evidence type="ECO:0000313" key="3">
    <source>
        <dbReference type="Proteomes" id="UP001597368"/>
    </source>
</evidence>
<name>A0ABW4SYX0_9ACTN</name>
<feature type="compositionally biased region" description="Low complexity" evidence="1">
    <location>
        <begin position="196"/>
        <end position="230"/>
    </location>
</feature>
<sequence length="242" mass="24647">MTLNDEIFARLGDPGLEQIAGLLGTDTTQARTVVEAAVTTIVGGMAYNTGEPQGAQALRTALDDHVDRDPFSADPSDLEQEGRGILGHVLGRQGTEQAADGISQFAGLNSATILKVLAALAPIVMSILANRASRQGMDAGAVADDLNKEQSTAPGGMNDVLGELLRSILGGGAGGAGAGGLGDLLGGLLGGPQPSPESSRPEPSGPQTSQAREPGQQAPAEQQAPGQRRPQSADQENTNPDW</sequence>
<dbReference type="InterPro" id="IPR009282">
    <property type="entry name" value="DUF937"/>
</dbReference>